<dbReference type="AlphaFoldDB" id="A0A1R3L1X7"/>
<sequence length="66" mass="7407">MPSWLMQVQGTGNPIQKWKSIPLGKPIPGSQKKELPILLTAFGFQDLTLIAQQRNLPHSLIRKMGK</sequence>
<comment type="caution">
    <text evidence="1">The sequence shown here is derived from an EMBL/GenBank/DDBJ whole genome shotgun (WGS) entry which is preliminary data.</text>
</comment>
<dbReference type="Proteomes" id="UP000187203">
    <property type="component" value="Unassembled WGS sequence"/>
</dbReference>
<organism evidence="1 2">
    <name type="scientific">Corchorus olitorius</name>
    <dbReference type="NCBI Taxonomy" id="93759"/>
    <lineage>
        <taxon>Eukaryota</taxon>
        <taxon>Viridiplantae</taxon>
        <taxon>Streptophyta</taxon>
        <taxon>Embryophyta</taxon>
        <taxon>Tracheophyta</taxon>
        <taxon>Spermatophyta</taxon>
        <taxon>Magnoliopsida</taxon>
        <taxon>eudicotyledons</taxon>
        <taxon>Gunneridae</taxon>
        <taxon>Pentapetalae</taxon>
        <taxon>rosids</taxon>
        <taxon>malvids</taxon>
        <taxon>Malvales</taxon>
        <taxon>Malvaceae</taxon>
        <taxon>Grewioideae</taxon>
        <taxon>Apeibeae</taxon>
        <taxon>Corchorus</taxon>
    </lineage>
</organism>
<keyword evidence="2" id="KW-1185">Reference proteome</keyword>
<name>A0A1R3L1X7_9ROSI</name>
<reference evidence="2" key="1">
    <citation type="submission" date="2013-09" db="EMBL/GenBank/DDBJ databases">
        <title>Corchorus olitorius genome sequencing.</title>
        <authorList>
            <person name="Alam M."/>
            <person name="Haque M.S."/>
            <person name="Islam M.S."/>
            <person name="Emdad E.M."/>
            <person name="Islam M.M."/>
            <person name="Ahmed B."/>
            <person name="Halim A."/>
            <person name="Hossen Q.M.M."/>
            <person name="Hossain M.Z."/>
            <person name="Ahmed R."/>
            <person name="Khan M.M."/>
            <person name="Islam R."/>
            <person name="Rashid M.M."/>
            <person name="Khan S.A."/>
            <person name="Rahman M.S."/>
            <person name="Alam M."/>
            <person name="Yahiya A.S."/>
            <person name="Khan M.S."/>
            <person name="Azam M.S."/>
            <person name="Haque T."/>
            <person name="Lashkar M.Z.H."/>
            <person name="Akhand A.I."/>
            <person name="Morshed G."/>
            <person name="Roy S."/>
            <person name="Uddin K.S."/>
            <person name="Rabeya T."/>
            <person name="Hossain A.S."/>
            <person name="Chowdhury A."/>
            <person name="Snigdha A.R."/>
            <person name="Mortoza M.S."/>
            <person name="Matin S.A."/>
            <person name="Hoque S.M.E."/>
            <person name="Islam M.K."/>
            <person name="Roy D.K."/>
            <person name="Haider R."/>
            <person name="Moosa M.M."/>
            <person name="Elias S.M."/>
            <person name="Hasan A.M."/>
            <person name="Jahan S."/>
            <person name="Shafiuddin M."/>
            <person name="Mahmood N."/>
            <person name="Shommy N.S."/>
        </authorList>
    </citation>
    <scope>NUCLEOTIDE SEQUENCE [LARGE SCALE GENOMIC DNA]</scope>
    <source>
        <strain evidence="2">cv. O-4</strain>
    </source>
</reference>
<gene>
    <name evidence="1" type="ORF">COLO4_01824</name>
</gene>
<evidence type="ECO:0000313" key="2">
    <source>
        <dbReference type="Proteomes" id="UP000187203"/>
    </source>
</evidence>
<dbReference type="EMBL" id="AWUE01004481">
    <property type="protein sequence ID" value="OMP13363.1"/>
    <property type="molecule type" value="Genomic_DNA"/>
</dbReference>
<evidence type="ECO:0000313" key="1">
    <source>
        <dbReference type="EMBL" id="OMP13363.1"/>
    </source>
</evidence>
<accession>A0A1R3L1X7</accession>
<proteinExistence type="predicted"/>
<protein>
    <submittedName>
        <fullName evidence="1">Ankyrin repeat-containing protein</fullName>
    </submittedName>
</protein>